<accession>A0ACC3C1Q5</accession>
<protein>
    <submittedName>
        <fullName evidence="1">Uncharacterized protein</fullName>
    </submittedName>
</protein>
<keyword evidence="2" id="KW-1185">Reference proteome</keyword>
<evidence type="ECO:0000313" key="2">
    <source>
        <dbReference type="Proteomes" id="UP000798662"/>
    </source>
</evidence>
<organism evidence="1 2">
    <name type="scientific">Pyropia yezoensis</name>
    <name type="common">Susabi-nori</name>
    <name type="synonym">Porphyra yezoensis</name>
    <dbReference type="NCBI Taxonomy" id="2788"/>
    <lineage>
        <taxon>Eukaryota</taxon>
        <taxon>Rhodophyta</taxon>
        <taxon>Bangiophyceae</taxon>
        <taxon>Bangiales</taxon>
        <taxon>Bangiaceae</taxon>
        <taxon>Pyropia</taxon>
    </lineage>
</organism>
<evidence type="ECO:0000313" key="1">
    <source>
        <dbReference type="EMBL" id="KAK1864120.1"/>
    </source>
</evidence>
<name>A0ACC3C1Q5_PYRYE</name>
<dbReference type="Proteomes" id="UP000798662">
    <property type="component" value="Chromosome 2"/>
</dbReference>
<gene>
    <name evidence="1" type="ORF">I4F81_006670</name>
</gene>
<dbReference type="EMBL" id="CM020619">
    <property type="protein sequence ID" value="KAK1864120.1"/>
    <property type="molecule type" value="Genomic_DNA"/>
</dbReference>
<reference evidence="1" key="1">
    <citation type="submission" date="2019-11" db="EMBL/GenBank/DDBJ databases">
        <title>Nori genome reveals adaptations in red seaweeds to the harsh intertidal environment.</title>
        <authorList>
            <person name="Wang D."/>
            <person name="Mao Y."/>
        </authorList>
    </citation>
    <scope>NUCLEOTIDE SEQUENCE</scope>
    <source>
        <tissue evidence="1">Gametophyte</tissue>
    </source>
</reference>
<proteinExistence type="predicted"/>
<sequence length="317" mass="32405">MATGGLRPPRPAHRLSPCSLSPFGQVAFAPASPLLRPLLAAATQHRWGRLPLSHQLRGRASRPPHSPQPTMAAPPTSPPNDAAFWEGLWTADGGLAPGTRFDRSGPSPALVDALERRAVLPGRLGGGDGGAPLRALVPGCGRGYDVVLLGKSGLFTGGVTGLDVAPTGAAAAAAHVAAAGVPAGVGVECADFFSYEGVPGGYDLIYDYTFFCALPLDLRPAWAATMARLLSPRGELVTLIYPIDATRTGGPPFASSREALAAVLEPAGVCTCIEYRPLPSELCHPGRDGRDGTSASAFARWARAASSGGGGADSSEG</sequence>
<comment type="caution">
    <text evidence="1">The sequence shown here is derived from an EMBL/GenBank/DDBJ whole genome shotgun (WGS) entry which is preliminary data.</text>
</comment>